<dbReference type="InterPro" id="IPR052845">
    <property type="entry name" value="Axonemal_dynein_LC_domain"/>
</dbReference>
<feature type="region of interest" description="Disordered" evidence="3">
    <location>
        <begin position="101"/>
        <end position="122"/>
    </location>
</feature>
<evidence type="ECO:0000256" key="2">
    <source>
        <dbReference type="SAM" id="Coils"/>
    </source>
</evidence>
<dbReference type="EMBL" id="VZSX01000198">
    <property type="protein sequence ID" value="NXA42119.1"/>
    <property type="molecule type" value="Genomic_DNA"/>
</dbReference>
<organism evidence="4 5">
    <name type="scientific">Eudromia elegans</name>
    <name type="common">Elegant crested-tinamou</name>
    <dbReference type="NCBI Taxonomy" id="8805"/>
    <lineage>
        <taxon>Eukaryota</taxon>
        <taxon>Metazoa</taxon>
        <taxon>Chordata</taxon>
        <taxon>Craniata</taxon>
        <taxon>Vertebrata</taxon>
        <taxon>Euteleostomi</taxon>
        <taxon>Archelosauria</taxon>
        <taxon>Archosauria</taxon>
        <taxon>Dinosauria</taxon>
        <taxon>Saurischia</taxon>
        <taxon>Theropoda</taxon>
        <taxon>Coelurosauria</taxon>
        <taxon>Aves</taxon>
        <taxon>Palaeognathae</taxon>
        <taxon>Tinamiformes</taxon>
        <taxon>Tinamidae</taxon>
        <taxon>Eudromia</taxon>
    </lineage>
</organism>
<sequence>RSTSRMLNRMRPVSPLDFSFVPEEIFRALTSAAASLPSSEHLQAAKTTMGFKGCLQTPDGLWHYPNRRGKFRHLTDHPISLTGAGRDVSYLCDVVVGQEDAKPEAPRSSLPESRWEQRRRSEAVLGPTQASLQESLVPEEFHIVKNRGVLPLKYFDDKYTTLLEDREKKLRLFPSLKPSGRLEVVQLMEAMDSMLEKAGVDNQLIGISGPSQLHNALELMKAEQSIYNIVFHELIRQVSVDCIERGQLLSKLRQRYVSLLERIPHQMKTLYREMMAQRLLDRHITEELFYFKESIAQLTRELYELREHDHRVTREAEQAQKELAEAVQEAEKNANLVEEYRELYELQRTRLEEQILLLSQERDIWSSAAYDLALKVIDRNRLILARKLYVSEKTLFKVLKHFIVLLASQDTRDLADLQEETERFRLMVGCIGAEIDSCEESVKEKLHIVRQGLARWLQYFQEDILADPAFGGMATLLLLFQLLNENLLEYEGEAYLTRMESLQNVSSLQERWIERGHKVLNRHRDLNGALPPEHAAMEEINHRAHALCQQYQIRISADNGTAKFLAGLVRSMEDWLEGAQKLKQGHGMHESELQAFHRLLPAWLAQVDTVTSFVGSVQAHEDEHNKKLHLPVVPGEMFKMIQQWILAMNNEIEKNITHLNREVAELHRNLTLWLANLLRYMVPDRLCRECPPRKDADKEKELRFLSACKLEEEAEGLVAKISRLSSYIISCCQEIVSTILRNKQLEDSEADWELQELYKIKIECCNWIEACNLILSEIKGTPVSFMSLEEMQKLFGSEVLQLKRKEVVIPPLEEGPESEDISTDEKTIMEEELALYLFLHFLSHQQPGVGTDFLTEGDETTEDMIRCVGHDLNIHLKSLKSDIISVTGGEMTATKSSTCMSQKRFETLAMVELLQARLLETEIRAQKAEEKSEGLAEKLEEALERIQELEKKQSVEPKPVPEVTFKQ</sequence>
<reference evidence="4 5" key="1">
    <citation type="submission" date="2019-09" db="EMBL/GenBank/DDBJ databases">
        <title>Bird 10,000 Genomes (B10K) Project - Family phase.</title>
        <authorList>
            <person name="Zhang G."/>
        </authorList>
    </citation>
    <scope>NUCLEOTIDE SEQUENCE [LARGE SCALE GENOMIC DNA]</scope>
    <source>
        <strain evidence="4">B10K-LSUMZ-16893</strain>
    </source>
</reference>
<gene>
    <name evidence="4" type="primary">Axdnd1</name>
    <name evidence="4" type="ORF">EUDELE_R12663</name>
</gene>
<proteinExistence type="predicted"/>
<keyword evidence="5" id="KW-1185">Reference proteome</keyword>
<evidence type="ECO:0000313" key="5">
    <source>
        <dbReference type="Proteomes" id="UP000533954"/>
    </source>
</evidence>
<protein>
    <submittedName>
        <fullName evidence="4">AXDN1 protein</fullName>
    </submittedName>
</protein>
<dbReference type="PANTHER" id="PTHR23052">
    <property type="entry name" value="AXONEMAL DYNEIN LIGHT CHAIN DOMAIN-CONTAINING PROTEIN 1"/>
    <property type="match status" value="1"/>
</dbReference>
<evidence type="ECO:0000256" key="1">
    <source>
        <dbReference type="ARBA" id="ARBA00023054"/>
    </source>
</evidence>
<dbReference type="PANTHER" id="PTHR23052:SF1">
    <property type="entry name" value="AXONEMAL DYNEIN LIGHT CHAIN DOMAIN-CONTAINING PROTEIN 1"/>
    <property type="match status" value="1"/>
</dbReference>
<feature type="coiled-coil region" evidence="2">
    <location>
        <begin position="309"/>
        <end position="361"/>
    </location>
</feature>
<feature type="coiled-coil region" evidence="2">
    <location>
        <begin position="911"/>
        <end position="956"/>
    </location>
</feature>
<dbReference type="OrthoDB" id="1927454at2759"/>
<dbReference type="AlphaFoldDB" id="A0A7K7VL22"/>
<dbReference type="InterPro" id="IPR019347">
    <property type="entry name" value="Axonemal_dynein_light_chain"/>
</dbReference>
<accession>A0A7K7VL22</accession>
<comment type="caution">
    <text evidence="4">The sequence shown here is derived from an EMBL/GenBank/DDBJ whole genome shotgun (WGS) entry which is preliminary data.</text>
</comment>
<dbReference type="GO" id="GO:0005737">
    <property type="term" value="C:cytoplasm"/>
    <property type="evidence" value="ECO:0007669"/>
    <property type="project" value="UniProtKB-ARBA"/>
</dbReference>
<name>A0A7K7VL22_EUDEL</name>
<dbReference type="Pfam" id="PF10211">
    <property type="entry name" value="Ax_dynein_light"/>
    <property type="match status" value="1"/>
</dbReference>
<keyword evidence="1 2" id="KW-0175">Coiled coil</keyword>
<evidence type="ECO:0000313" key="4">
    <source>
        <dbReference type="EMBL" id="NXA42119.1"/>
    </source>
</evidence>
<feature type="non-terminal residue" evidence="4">
    <location>
        <position position="967"/>
    </location>
</feature>
<dbReference type="Proteomes" id="UP000533954">
    <property type="component" value="Unassembled WGS sequence"/>
</dbReference>
<evidence type="ECO:0000256" key="3">
    <source>
        <dbReference type="SAM" id="MobiDB-lite"/>
    </source>
</evidence>
<feature type="compositionally biased region" description="Basic and acidic residues" evidence="3">
    <location>
        <begin position="113"/>
        <end position="122"/>
    </location>
</feature>
<feature type="non-terminal residue" evidence="4">
    <location>
        <position position="1"/>
    </location>
</feature>